<comment type="similarity">
    <text evidence="4">Belongs to the eIF-3 subunit H family.</text>
</comment>
<dbReference type="FunCoup" id="A0A151Z678">
    <property type="interactions" value="1120"/>
</dbReference>
<evidence type="ECO:0000313" key="7">
    <source>
        <dbReference type="Proteomes" id="UP000076078"/>
    </source>
</evidence>
<dbReference type="PROSITE" id="PS50249">
    <property type="entry name" value="MPN"/>
    <property type="match status" value="1"/>
</dbReference>
<keyword evidence="1 4" id="KW-0963">Cytoplasm</keyword>
<dbReference type="Gene3D" id="3.40.140.10">
    <property type="entry name" value="Cytidine Deaminase, domain 2"/>
    <property type="match status" value="1"/>
</dbReference>
<evidence type="ECO:0000256" key="2">
    <source>
        <dbReference type="ARBA" id="ARBA00022540"/>
    </source>
</evidence>
<dbReference type="FunFam" id="3.40.140.10:FF:000052">
    <property type="entry name" value="Eukaryotic translation initiation factor 3 subunit H"/>
    <property type="match status" value="1"/>
</dbReference>
<comment type="caution">
    <text evidence="6">The sequence shown here is derived from an EMBL/GenBank/DDBJ whole genome shotgun (WGS) entry which is preliminary data.</text>
</comment>
<dbReference type="GO" id="GO:0003743">
    <property type="term" value="F:translation initiation factor activity"/>
    <property type="evidence" value="ECO:0007669"/>
    <property type="project" value="UniProtKB-UniRule"/>
</dbReference>
<dbReference type="STRING" id="361077.A0A151Z678"/>
<dbReference type="GO" id="GO:0005852">
    <property type="term" value="C:eukaryotic translation initiation factor 3 complex"/>
    <property type="evidence" value="ECO:0007669"/>
    <property type="project" value="UniProtKB-UniRule"/>
</dbReference>
<evidence type="ECO:0000259" key="5">
    <source>
        <dbReference type="PROSITE" id="PS50249"/>
    </source>
</evidence>
<dbReference type="InterPro" id="IPR027524">
    <property type="entry name" value="eIF3h"/>
</dbReference>
<dbReference type="OrthoDB" id="10265695at2759"/>
<dbReference type="OMA" id="WYQSTYF"/>
<evidence type="ECO:0000256" key="1">
    <source>
        <dbReference type="ARBA" id="ARBA00022490"/>
    </source>
</evidence>
<dbReference type="GO" id="GO:0016282">
    <property type="term" value="C:eukaryotic 43S preinitiation complex"/>
    <property type="evidence" value="ECO:0007669"/>
    <property type="project" value="UniProtKB-UniRule"/>
</dbReference>
<accession>A0A151Z678</accession>
<dbReference type="GO" id="GO:0033290">
    <property type="term" value="C:eukaryotic 48S preinitiation complex"/>
    <property type="evidence" value="ECO:0007669"/>
    <property type="project" value="UniProtKB-UniRule"/>
</dbReference>
<dbReference type="Pfam" id="PF01398">
    <property type="entry name" value="JAB"/>
    <property type="match status" value="1"/>
</dbReference>
<dbReference type="PANTHER" id="PTHR10410">
    <property type="entry name" value="EUKARYOTIC TRANSLATION INITIATION FACTOR 3 -RELATED"/>
    <property type="match status" value="1"/>
</dbReference>
<evidence type="ECO:0000256" key="3">
    <source>
        <dbReference type="ARBA" id="ARBA00022917"/>
    </source>
</evidence>
<gene>
    <name evidence="6" type="ORF">DLAC_10102</name>
</gene>
<keyword evidence="7" id="KW-1185">Reference proteome</keyword>
<organism evidence="6 7">
    <name type="scientific">Tieghemostelium lacteum</name>
    <name type="common">Slime mold</name>
    <name type="synonym">Dictyostelium lacteum</name>
    <dbReference type="NCBI Taxonomy" id="361077"/>
    <lineage>
        <taxon>Eukaryota</taxon>
        <taxon>Amoebozoa</taxon>
        <taxon>Evosea</taxon>
        <taxon>Eumycetozoa</taxon>
        <taxon>Dictyostelia</taxon>
        <taxon>Dictyosteliales</taxon>
        <taxon>Raperosteliaceae</taxon>
        <taxon>Tieghemostelium</taxon>
    </lineage>
</organism>
<reference evidence="6 7" key="1">
    <citation type="submission" date="2015-12" db="EMBL/GenBank/DDBJ databases">
        <title>Dictyostelia acquired genes for synthesis and detection of signals that induce cell-type specialization by lateral gene transfer from prokaryotes.</title>
        <authorList>
            <person name="Gloeckner G."/>
            <person name="Schaap P."/>
        </authorList>
    </citation>
    <scope>NUCLEOTIDE SEQUENCE [LARGE SCALE GENOMIC DNA]</scope>
    <source>
        <strain evidence="6 7">TK</strain>
    </source>
</reference>
<name>A0A151Z678_TIELA</name>
<proteinExistence type="inferred from homology"/>
<evidence type="ECO:0000256" key="4">
    <source>
        <dbReference type="HAMAP-Rule" id="MF_03007"/>
    </source>
</evidence>
<keyword evidence="2 4" id="KW-0396">Initiation factor</keyword>
<sequence>MTNTQQAINDQIIEDYSNPKLDVVQIDGLVVLKIIKNCKEYLPELVPGQLLGLDIGTSLEVSNCFPFPPRDQEDENTESSAEYQLEMMRYLREVNIDSNTVGWYTPTYLNSFFNESVIETQYNYQATINQKCVVIVYDPIKTSQGTLALKCYRLTQPFMELFKDQPFSRERLDQANLNFNDIFEQIPIKIHNSQLINALLYEFESSDSLTTQFDRLGISNNIYLEKVMEGMNECLESLNNDLNKLYQYQRAYQTQKNNYIQQKTLEGKKVDEEELAQMIKPLNTHQPSKLNSLLLTNQVNNYCDQIHSFCGNSLTKLSLLRELQK</sequence>
<dbReference type="Pfam" id="PF19445">
    <property type="entry name" value="eIF3h_C"/>
    <property type="match status" value="1"/>
</dbReference>
<comment type="subunit">
    <text evidence="4">Component of the eukaryotic translation initiation factor 3 (eIF-3) complex.</text>
</comment>
<comment type="subcellular location">
    <subcellularLocation>
        <location evidence="4">Cytoplasm</location>
    </subcellularLocation>
</comment>
<dbReference type="SMART" id="SM00232">
    <property type="entry name" value="JAB_MPN"/>
    <property type="match status" value="1"/>
</dbReference>
<dbReference type="GO" id="GO:0008237">
    <property type="term" value="F:metallopeptidase activity"/>
    <property type="evidence" value="ECO:0007669"/>
    <property type="project" value="InterPro"/>
</dbReference>
<dbReference type="InParanoid" id="A0A151Z678"/>
<dbReference type="Proteomes" id="UP000076078">
    <property type="component" value="Unassembled WGS sequence"/>
</dbReference>
<dbReference type="HAMAP" id="MF_03007">
    <property type="entry name" value="eIF3h"/>
    <property type="match status" value="1"/>
</dbReference>
<dbReference type="EMBL" id="LODT01000041">
    <property type="protein sequence ID" value="KYQ89438.1"/>
    <property type="molecule type" value="Genomic_DNA"/>
</dbReference>
<dbReference type="AlphaFoldDB" id="A0A151Z678"/>
<feature type="domain" description="MPN" evidence="5">
    <location>
        <begin position="24"/>
        <end position="158"/>
    </location>
</feature>
<dbReference type="InterPro" id="IPR037518">
    <property type="entry name" value="MPN"/>
</dbReference>
<evidence type="ECO:0000313" key="6">
    <source>
        <dbReference type="EMBL" id="KYQ89438.1"/>
    </source>
</evidence>
<dbReference type="InterPro" id="IPR050242">
    <property type="entry name" value="JAMM_MPN+_peptidase_M67A"/>
</dbReference>
<protein>
    <recommendedName>
        <fullName evidence="4">Eukaryotic translation initiation factor 3 subunit H</fullName>
        <shortName evidence="4">eIF3h</shortName>
    </recommendedName>
</protein>
<comment type="function">
    <text evidence="4">Component of the eukaryotic translation initiation factor 3 (eIF-3) complex, which is involved in protein synthesis of a specialized repertoire of mRNAs and, together with other initiation factors, stimulates binding of mRNA and methionyl-tRNAi to the 40S ribosome. The eIF-3 complex specifically targets and initiates translation of a subset of mRNAs involved in cell proliferation.</text>
</comment>
<dbReference type="InterPro" id="IPR000555">
    <property type="entry name" value="JAMM/MPN+_dom"/>
</dbReference>
<dbReference type="GO" id="GO:0001732">
    <property type="term" value="P:formation of cytoplasmic translation initiation complex"/>
    <property type="evidence" value="ECO:0007669"/>
    <property type="project" value="UniProtKB-UniRule"/>
</dbReference>
<dbReference type="InterPro" id="IPR045810">
    <property type="entry name" value="eIF3h_C"/>
</dbReference>
<dbReference type="CDD" id="cd08065">
    <property type="entry name" value="MPN_eIF3h"/>
    <property type="match status" value="1"/>
</dbReference>
<keyword evidence="3 4" id="KW-0648">Protein biosynthesis</keyword>